<dbReference type="Proteomes" id="UP000887013">
    <property type="component" value="Unassembled WGS sequence"/>
</dbReference>
<organism evidence="1 2">
    <name type="scientific">Nephila pilipes</name>
    <name type="common">Giant wood spider</name>
    <name type="synonym">Nephila maculata</name>
    <dbReference type="NCBI Taxonomy" id="299642"/>
    <lineage>
        <taxon>Eukaryota</taxon>
        <taxon>Metazoa</taxon>
        <taxon>Ecdysozoa</taxon>
        <taxon>Arthropoda</taxon>
        <taxon>Chelicerata</taxon>
        <taxon>Arachnida</taxon>
        <taxon>Araneae</taxon>
        <taxon>Araneomorphae</taxon>
        <taxon>Entelegynae</taxon>
        <taxon>Araneoidea</taxon>
        <taxon>Nephilidae</taxon>
        <taxon>Nephila</taxon>
    </lineage>
</organism>
<accession>A0A8X6UW21</accession>
<evidence type="ECO:0000313" key="1">
    <source>
        <dbReference type="EMBL" id="GFU50135.1"/>
    </source>
</evidence>
<dbReference type="AlphaFoldDB" id="A0A8X6UW21"/>
<evidence type="ECO:0000313" key="2">
    <source>
        <dbReference type="Proteomes" id="UP000887013"/>
    </source>
</evidence>
<comment type="caution">
    <text evidence="1">The sequence shown here is derived from an EMBL/GenBank/DDBJ whole genome shotgun (WGS) entry which is preliminary data.</text>
</comment>
<sequence length="109" mass="12711">MTVLEPNEMEVVSFNCEFQWHLSALLVFIPSSLLHLSGKAIHHKRCHYAQNTPKSGWVMDKVLITFMDLQPPTRELLKSVRCGKFKCFPLHCKYKCNVRVTYSEERESP</sequence>
<dbReference type="EMBL" id="BMAW01087110">
    <property type="protein sequence ID" value="GFU50135.1"/>
    <property type="molecule type" value="Genomic_DNA"/>
</dbReference>
<keyword evidence="2" id="KW-1185">Reference proteome</keyword>
<proteinExistence type="predicted"/>
<name>A0A8X6UW21_NEPPI</name>
<reference evidence="1" key="1">
    <citation type="submission" date="2020-08" db="EMBL/GenBank/DDBJ databases">
        <title>Multicomponent nature underlies the extraordinary mechanical properties of spider dragline silk.</title>
        <authorList>
            <person name="Kono N."/>
            <person name="Nakamura H."/>
            <person name="Mori M."/>
            <person name="Yoshida Y."/>
            <person name="Ohtoshi R."/>
            <person name="Malay A.D."/>
            <person name="Moran D.A.P."/>
            <person name="Tomita M."/>
            <person name="Numata K."/>
            <person name="Arakawa K."/>
        </authorList>
    </citation>
    <scope>NUCLEOTIDE SEQUENCE</scope>
</reference>
<protein>
    <submittedName>
        <fullName evidence="1">Uncharacterized protein</fullName>
    </submittedName>
</protein>
<gene>
    <name evidence="1" type="ORF">NPIL_630051</name>
</gene>